<name>E9S807_RUMAL</name>
<accession>E9S807</accession>
<dbReference type="EMBL" id="ADKM02000018">
    <property type="protein sequence ID" value="EGC04650.1"/>
    <property type="molecule type" value="Genomic_DNA"/>
</dbReference>
<keyword evidence="2" id="KW-1185">Reference proteome</keyword>
<reference evidence="1 2" key="1">
    <citation type="submission" date="2011-02" db="EMBL/GenBank/DDBJ databases">
        <authorList>
            <person name="Nelson K.E."/>
            <person name="Sutton G."/>
            <person name="Torralba M."/>
            <person name="Durkin S."/>
            <person name="Harkins D."/>
            <person name="Montgomery R."/>
            <person name="Ziemer C."/>
            <person name="Klaassens E."/>
            <person name="Ocuiv P."/>
            <person name="Morrison M."/>
        </authorList>
    </citation>
    <scope>NUCLEOTIDE SEQUENCE [LARGE SCALE GENOMIC DNA]</scope>
    <source>
        <strain evidence="1 2">8</strain>
    </source>
</reference>
<proteinExistence type="predicted"/>
<gene>
    <name evidence="1" type="ORF">CUS_7383</name>
</gene>
<dbReference type="Proteomes" id="UP000004259">
    <property type="component" value="Unassembled WGS sequence"/>
</dbReference>
<dbReference type="RefSeq" id="WP_002847106.1">
    <property type="nucleotide sequence ID" value="NZ_ADKM02000018.1"/>
</dbReference>
<evidence type="ECO:0000313" key="1">
    <source>
        <dbReference type="EMBL" id="EGC04650.1"/>
    </source>
</evidence>
<dbReference type="OrthoDB" id="9855433at2"/>
<comment type="caution">
    <text evidence="1">The sequence shown here is derived from an EMBL/GenBank/DDBJ whole genome shotgun (WGS) entry which is preliminary data.</text>
</comment>
<sequence length="65" mass="7353">MAENKSGVPDKNDNVTAYCRQCGKKLQYHGQARIEGGNTGVFSCTNRNCSQYTKKKYNTQVDFKK</sequence>
<protein>
    <submittedName>
        <fullName evidence="1">Uncharacterized protein</fullName>
    </submittedName>
</protein>
<organism evidence="1 2">
    <name type="scientific">Ruminococcus albus 8</name>
    <dbReference type="NCBI Taxonomy" id="246199"/>
    <lineage>
        <taxon>Bacteria</taxon>
        <taxon>Bacillati</taxon>
        <taxon>Bacillota</taxon>
        <taxon>Clostridia</taxon>
        <taxon>Eubacteriales</taxon>
        <taxon>Oscillospiraceae</taxon>
        <taxon>Ruminococcus</taxon>
    </lineage>
</organism>
<dbReference type="AlphaFoldDB" id="E9S807"/>
<evidence type="ECO:0000313" key="2">
    <source>
        <dbReference type="Proteomes" id="UP000004259"/>
    </source>
</evidence>